<organism evidence="4 5">
    <name type="scientific">Microlunatus panaciterrae</name>
    <dbReference type="NCBI Taxonomy" id="400768"/>
    <lineage>
        <taxon>Bacteria</taxon>
        <taxon>Bacillati</taxon>
        <taxon>Actinomycetota</taxon>
        <taxon>Actinomycetes</taxon>
        <taxon>Propionibacteriales</taxon>
        <taxon>Propionibacteriaceae</taxon>
        <taxon>Microlunatus</taxon>
    </lineage>
</organism>
<keyword evidence="1" id="KW-0597">Phosphoprotein</keyword>
<dbReference type="RefSeq" id="WP_204917128.1">
    <property type="nucleotide sequence ID" value="NZ_BAAAQP010000002.1"/>
</dbReference>
<dbReference type="Proteomes" id="UP000704762">
    <property type="component" value="Unassembled WGS sequence"/>
</dbReference>
<dbReference type="SUPFAM" id="SSF49879">
    <property type="entry name" value="SMAD/FHA domain"/>
    <property type="match status" value="1"/>
</dbReference>
<dbReference type="PROSITE" id="PS50006">
    <property type="entry name" value="FHA_DOMAIN"/>
    <property type="match status" value="1"/>
</dbReference>
<evidence type="ECO:0000259" key="3">
    <source>
        <dbReference type="PROSITE" id="PS50006"/>
    </source>
</evidence>
<accession>A0ABS2RHY3</accession>
<dbReference type="InterPro" id="IPR000253">
    <property type="entry name" value="FHA_dom"/>
</dbReference>
<feature type="domain" description="FHA" evidence="3">
    <location>
        <begin position="388"/>
        <end position="444"/>
    </location>
</feature>
<dbReference type="Pfam" id="PF00498">
    <property type="entry name" value="FHA"/>
    <property type="match status" value="1"/>
</dbReference>
<evidence type="ECO:0000313" key="5">
    <source>
        <dbReference type="Proteomes" id="UP000704762"/>
    </source>
</evidence>
<feature type="compositionally biased region" description="Low complexity" evidence="2">
    <location>
        <begin position="168"/>
        <end position="182"/>
    </location>
</feature>
<comment type="caution">
    <text evidence="4">The sequence shown here is derived from an EMBL/GenBank/DDBJ whole genome shotgun (WGS) entry which is preliminary data.</text>
</comment>
<feature type="compositionally biased region" description="Pro residues" evidence="2">
    <location>
        <begin position="265"/>
        <end position="284"/>
    </location>
</feature>
<dbReference type="EMBL" id="JAFBCF010000001">
    <property type="protein sequence ID" value="MBM7798605.1"/>
    <property type="molecule type" value="Genomic_DNA"/>
</dbReference>
<protein>
    <recommendedName>
        <fullName evidence="3">FHA domain-containing protein</fullName>
    </recommendedName>
</protein>
<feature type="region of interest" description="Disordered" evidence="2">
    <location>
        <begin position="165"/>
        <end position="350"/>
    </location>
</feature>
<evidence type="ECO:0000313" key="4">
    <source>
        <dbReference type="EMBL" id="MBM7798605.1"/>
    </source>
</evidence>
<evidence type="ECO:0000256" key="2">
    <source>
        <dbReference type="SAM" id="MobiDB-lite"/>
    </source>
</evidence>
<evidence type="ECO:0000256" key="1">
    <source>
        <dbReference type="ARBA" id="ARBA00022553"/>
    </source>
</evidence>
<feature type="compositionally biased region" description="Low complexity" evidence="2">
    <location>
        <begin position="317"/>
        <end position="332"/>
    </location>
</feature>
<sequence length="484" mass="49760">MTQGAEPDPVGRWRASYAPGDWLVLSGPTSLVVLQPASPEWSTLISTIWEGVLGAGTMTELASVLARHRIDQMPSFAAFFWAGDEMRSLVRGDVRLVEPASGDTLADGHGIQTWSELGLGQVPRVRVDLPQSVPGPRLQLPLVVGVVTASSLLIDTSETALVFSPQSAAPEEAPRPLAETAAVPHVPEPPITAADTTAEDSERAEGHGSPAEGAAPQSAATPESASVEPGGEPTPEPGPESTQDSDVGEPEPTEPTAYARQPELPESPPPVATGPAASPPPVGPPVGAAVGTGLEPTVGLPDLGPWGLQLEQPAPEPVASAPVAAPPVEVGGPSPGPEGGPELPATGDDNETADTALMEAVPPQQPRRSGVAILRSTTGQVVQVDRPVLIGRSPVVDRSTGAPEPLLMVVPSPGQDISRTHLLVEPRGWQVEVTDLHSTNGTLLLVPDSEIGPQRLEPGRPVTVGIGCQLELGDGVTISVDPAE</sequence>
<gene>
    <name evidence="4" type="ORF">JOE57_001526</name>
</gene>
<name>A0ABS2RHY3_9ACTN</name>
<dbReference type="Gene3D" id="2.60.200.20">
    <property type="match status" value="1"/>
</dbReference>
<dbReference type="CDD" id="cd00060">
    <property type="entry name" value="FHA"/>
    <property type="match status" value="1"/>
</dbReference>
<proteinExistence type="predicted"/>
<dbReference type="InterPro" id="IPR008984">
    <property type="entry name" value="SMAD_FHA_dom_sf"/>
</dbReference>
<reference evidence="4 5" key="1">
    <citation type="submission" date="2021-01" db="EMBL/GenBank/DDBJ databases">
        <title>Sequencing the genomes of 1000 actinobacteria strains.</title>
        <authorList>
            <person name="Klenk H.-P."/>
        </authorList>
    </citation>
    <scope>NUCLEOTIDE SEQUENCE [LARGE SCALE GENOMIC DNA]</scope>
    <source>
        <strain evidence="4 5">DSM 18662</strain>
    </source>
</reference>
<keyword evidence="5" id="KW-1185">Reference proteome</keyword>